<reference evidence="2 3" key="1">
    <citation type="submission" date="2021-03" db="EMBL/GenBank/DDBJ databases">
        <title>Sequencing the genomes of 1000 actinobacteria strains.</title>
        <authorList>
            <person name="Klenk H.-P."/>
        </authorList>
    </citation>
    <scope>NUCLEOTIDE SEQUENCE [LARGE SCALE GENOMIC DNA]</scope>
    <source>
        <strain evidence="2 3">DSM 41480</strain>
    </source>
</reference>
<evidence type="ECO:0000313" key="2">
    <source>
        <dbReference type="EMBL" id="MBP2406064.1"/>
    </source>
</evidence>
<proteinExistence type="predicted"/>
<organism evidence="2 3">
    <name type="scientific">Streptomyces syringium</name>
    <dbReference type="NCBI Taxonomy" id="76729"/>
    <lineage>
        <taxon>Bacteria</taxon>
        <taxon>Bacillati</taxon>
        <taxon>Actinomycetota</taxon>
        <taxon>Actinomycetes</taxon>
        <taxon>Kitasatosporales</taxon>
        <taxon>Streptomycetaceae</taxon>
        <taxon>Streptomyces</taxon>
    </lineage>
</organism>
<keyword evidence="1" id="KW-0812">Transmembrane</keyword>
<comment type="caution">
    <text evidence="2">The sequence shown here is derived from an EMBL/GenBank/DDBJ whole genome shotgun (WGS) entry which is preliminary data.</text>
</comment>
<feature type="transmembrane region" description="Helical" evidence="1">
    <location>
        <begin position="22"/>
        <end position="46"/>
    </location>
</feature>
<gene>
    <name evidence="2" type="ORF">JO379_005533</name>
</gene>
<dbReference type="EMBL" id="JAGIOH010000001">
    <property type="protein sequence ID" value="MBP2406064.1"/>
    <property type="molecule type" value="Genomic_DNA"/>
</dbReference>
<keyword evidence="1" id="KW-1133">Transmembrane helix</keyword>
<keyword evidence="3" id="KW-1185">Reference proteome</keyword>
<dbReference type="GeneID" id="91572384"/>
<protein>
    <submittedName>
        <fullName evidence="2">Uncharacterized protein</fullName>
    </submittedName>
</protein>
<evidence type="ECO:0000313" key="3">
    <source>
        <dbReference type="Proteomes" id="UP001519291"/>
    </source>
</evidence>
<dbReference type="RefSeq" id="WP_165451675.1">
    <property type="nucleotide sequence ID" value="NZ_JAGIOH010000001.1"/>
</dbReference>
<evidence type="ECO:0000256" key="1">
    <source>
        <dbReference type="SAM" id="Phobius"/>
    </source>
</evidence>
<dbReference type="Proteomes" id="UP001519291">
    <property type="component" value="Unassembled WGS sequence"/>
</dbReference>
<name>A0ABS4YB95_9ACTN</name>
<keyword evidence="1" id="KW-0472">Membrane</keyword>
<accession>A0ABS4YB95</accession>
<sequence>MTPASTRAPTGVPTHTARQRRVVLGLFVAASAMVGGAAVAIVLLMLNGG</sequence>